<accession>C7GHG6</accession>
<dbReference type="Pfam" id="PF04397">
    <property type="entry name" value="LytTR"/>
    <property type="match status" value="1"/>
</dbReference>
<dbReference type="InterPro" id="IPR011006">
    <property type="entry name" value="CheY-like_superfamily"/>
</dbReference>
<evidence type="ECO:0000259" key="4">
    <source>
        <dbReference type="PROSITE" id="PS50110"/>
    </source>
</evidence>
<dbReference type="AlphaFoldDB" id="C7GHG6"/>
<evidence type="ECO:0000313" key="6">
    <source>
        <dbReference type="EMBL" id="EEU98741.1"/>
    </source>
</evidence>
<name>C7GHG6_9FIRM</name>
<dbReference type="PANTHER" id="PTHR37299:SF1">
    <property type="entry name" value="STAGE 0 SPORULATION PROTEIN A HOMOLOG"/>
    <property type="match status" value="1"/>
</dbReference>
<dbReference type="Pfam" id="PF00072">
    <property type="entry name" value="Response_reg"/>
    <property type="match status" value="1"/>
</dbReference>
<dbReference type="PROSITE" id="PS50110">
    <property type="entry name" value="RESPONSE_REGULATORY"/>
    <property type="match status" value="1"/>
</dbReference>
<evidence type="ECO:0000259" key="5">
    <source>
        <dbReference type="PROSITE" id="PS50930"/>
    </source>
</evidence>
<dbReference type="SMART" id="SM00850">
    <property type="entry name" value="LytTR"/>
    <property type="match status" value="1"/>
</dbReference>
<dbReference type="GO" id="GO:0003677">
    <property type="term" value="F:DNA binding"/>
    <property type="evidence" value="ECO:0007669"/>
    <property type="project" value="InterPro"/>
</dbReference>
<dbReference type="InterPro" id="IPR001789">
    <property type="entry name" value="Sig_transdc_resp-reg_receiver"/>
</dbReference>
<evidence type="ECO:0000256" key="2">
    <source>
        <dbReference type="ARBA" id="ARBA00024867"/>
    </source>
</evidence>
<reference evidence="6 7" key="1">
    <citation type="submission" date="2009-08" db="EMBL/GenBank/DDBJ databases">
        <authorList>
            <person name="Weinstock G."/>
            <person name="Sodergren E."/>
            <person name="Clifton S."/>
            <person name="Fulton L."/>
            <person name="Fulton B."/>
            <person name="Courtney L."/>
            <person name="Fronick C."/>
            <person name="Harrison M."/>
            <person name="Strong C."/>
            <person name="Farmer C."/>
            <person name="Delahaunty K."/>
            <person name="Markovic C."/>
            <person name="Hall O."/>
            <person name="Minx P."/>
            <person name="Tomlinson C."/>
            <person name="Mitreva M."/>
            <person name="Nelson J."/>
            <person name="Hou S."/>
            <person name="Wollam A."/>
            <person name="Pepin K.H."/>
            <person name="Johnson M."/>
            <person name="Bhonagiri V."/>
            <person name="Nash W.E."/>
            <person name="Warren W."/>
            <person name="Chinwalla A."/>
            <person name="Mardis E.R."/>
            <person name="Wilson R.K."/>
        </authorList>
    </citation>
    <scope>NUCLEOTIDE SEQUENCE [LARGE SCALE GENOMIC DNA]</scope>
    <source>
        <strain evidence="6 7">L1-82</strain>
    </source>
</reference>
<dbReference type="Gene3D" id="3.40.50.2300">
    <property type="match status" value="1"/>
</dbReference>
<keyword evidence="3" id="KW-0597">Phosphoprotein</keyword>
<dbReference type="PROSITE" id="PS50930">
    <property type="entry name" value="HTH_LYTTR"/>
    <property type="match status" value="1"/>
</dbReference>
<comment type="caution">
    <text evidence="6">The sequence shown here is derived from an EMBL/GenBank/DDBJ whole genome shotgun (WGS) entry which is preliminary data.</text>
</comment>
<dbReference type="HOGENOM" id="CLU_000445_14_2_9"/>
<feature type="domain" description="Response regulatory" evidence="4">
    <location>
        <begin position="24"/>
        <end position="136"/>
    </location>
</feature>
<evidence type="ECO:0000256" key="3">
    <source>
        <dbReference type="PROSITE-ProRule" id="PRU00169"/>
    </source>
</evidence>
<dbReference type="SUPFAM" id="SSF52172">
    <property type="entry name" value="CheY-like"/>
    <property type="match status" value="1"/>
</dbReference>
<protein>
    <recommendedName>
        <fullName evidence="1">Stage 0 sporulation protein A homolog</fullName>
    </recommendedName>
</protein>
<dbReference type="Proteomes" id="UP000004828">
    <property type="component" value="Unassembled WGS sequence"/>
</dbReference>
<sequence>MADIICSSDIINIFIRQKGSGKMQIAICDDEVSMVQILEEKIKKLLPDAVIDKYLSGDELIASGSKPDILFLDIQMPGMDGMETAKMLRQDNEDMILIFVTAAEEYVFQAFDVGAFHYLVKPFSDEKLKEVVTKAVHNIKRSSRLEKDEKYIMVQTAGSHIKIFLRDIVYAEVYNRKVIIHTRSTDIEYYGKLQELSDMAGTDFFRTHRAYLVHFKYVEKYDATCVTMKNGTALIAKKNYPEFVRRYLKYNQRKGNEVR</sequence>
<dbReference type="PANTHER" id="PTHR37299">
    <property type="entry name" value="TRANSCRIPTIONAL REGULATOR-RELATED"/>
    <property type="match status" value="1"/>
</dbReference>
<dbReference type="GO" id="GO:0000156">
    <property type="term" value="F:phosphorelay response regulator activity"/>
    <property type="evidence" value="ECO:0007669"/>
    <property type="project" value="InterPro"/>
</dbReference>
<gene>
    <name evidence="6" type="ORF">ROSINTL182_09387</name>
</gene>
<dbReference type="InterPro" id="IPR007492">
    <property type="entry name" value="LytTR_DNA-bd_dom"/>
</dbReference>
<dbReference type="EMBL" id="ABYJ02000292">
    <property type="protein sequence ID" value="EEU98741.1"/>
    <property type="molecule type" value="Genomic_DNA"/>
</dbReference>
<dbReference type="SMART" id="SM00448">
    <property type="entry name" value="REC"/>
    <property type="match status" value="1"/>
</dbReference>
<evidence type="ECO:0000256" key="1">
    <source>
        <dbReference type="ARBA" id="ARBA00018672"/>
    </source>
</evidence>
<organism evidence="6 7">
    <name type="scientific">Roseburia intestinalis L1-82</name>
    <dbReference type="NCBI Taxonomy" id="536231"/>
    <lineage>
        <taxon>Bacteria</taxon>
        <taxon>Bacillati</taxon>
        <taxon>Bacillota</taxon>
        <taxon>Clostridia</taxon>
        <taxon>Lachnospirales</taxon>
        <taxon>Lachnospiraceae</taxon>
        <taxon>Roseburia</taxon>
    </lineage>
</organism>
<proteinExistence type="predicted"/>
<dbReference type="InterPro" id="IPR046947">
    <property type="entry name" value="LytR-like"/>
</dbReference>
<evidence type="ECO:0000313" key="7">
    <source>
        <dbReference type="Proteomes" id="UP000004828"/>
    </source>
</evidence>
<feature type="modified residue" description="4-aspartylphosphate" evidence="3">
    <location>
        <position position="73"/>
    </location>
</feature>
<comment type="function">
    <text evidence="2">May play the central regulatory role in sporulation. It may be an element of the effector pathway responsible for the activation of sporulation genes in response to nutritional stress. Spo0A may act in concert with spo0H (a sigma factor) to control the expression of some genes that are critical to the sporulation process.</text>
</comment>
<dbReference type="Gene3D" id="2.40.50.1020">
    <property type="entry name" value="LytTr DNA-binding domain"/>
    <property type="match status" value="1"/>
</dbReference>
<feature type="domain" description="HTH LytTR-type" evidence="5">
    <location>
        <begin position="152"/>
        <end position="222"/>
    </location>
</feature>